<protein>
    <submittedName>
        <fullName evidence="3">Uncharacterized protein</fullName>
    </submittedName>
</protein>
<feature type="compositionally biased region" description="Basic and acidic residues" evidence="1">
    <location>
        <begin position="165"/>
        <end position="175"/>
    </location>
</feature>
<dbReference type="AlphaFoldDB" id="A0A5C6AK88"/>
<dbReference type="RefSeq" id="WP_146443326.1">
    <property type="nucleotide sequence ID" value="NZ_SJPR01000001.1"/>
</dbReference>
<reference evidence="3 4" key="1">
    <citation type="submission" date="2019-02" db="EMBL/GenBank/DDBJ databases">
        <title>Deep-cultivation of Planctomycetes and their phenomic and genomic characterization uncovers novel biology.</title>
        <authorList>
            <person name="Wiegand S."/>
            <person name="Jogler M."/>
            <person name="Boedeker C."/>
            <person name="Pinto D."/>
            <person name="Vollmers J."/>
            <person name="Rivas-Marin E."/>
            <person name="Kohn T."/>
            <person name="Peeters S.H."/>
            <person name="Heuer A."/>
            <person name="Rast P."/>
            <person name="Oberbeckmann S."/>
            <person name="Bunk B."/>
            <person name="Jeske O."/>
            <person name="Meyerdierks A."/>
            <person name="Storesund J.E."/>
            <person name="Kallscheuer N."/>
            <person name="Luecker S."/>
            <person name="Lage O.M."/>
            <person name="Pohl T."/>
            <person name="Merkel B.J."/>
            <person name="Hornburger P."/>
            <person name="Mueller R.-W."/>
            <person name="Bruemmer F."/>
            <person name="Labrenz M."/>
            <person name="Spormann A.M."/>
            <person name="Op Den Camp H."/>
            <person name="Overmann J."/>
            <person name="Amann R."/>
            <person name="Jetten M.S.M."/>
            <person name="Mascher T."/>
            <person name="Medema M.H."/>
            <person name="Devos D.P."/>
            <person name="Kaster A.-K."/>
            <person name="Ovreas L."/>
            <person name="Rohde M."/>
            <person name="Galperin M.Y."/>
            <person name="Jogler C."/>
        </authorList>
    </citation>
    <scope>NUCLEOTIDE SEQUENCE [LARGE SCALE GENOMIC DNA]</scope>
    <source>
        <strain evidence="3 4">Pla108</strain>
    </source>
</reference>
<feature type="compositionally biased region" description="Basic and acidic residues" evidence="1">
    <location>
        <begin position="207"/>
        <end position="223"/>
    </location>
</feature>
<feature type="region of interest" description="Disordered" evidence="1">
    <location>
        <begin position="48"/>
        <end position="242"/>
    </location>
</feature>
<evidence type="ECO:0000313" key="3">
    <source>
        <dbReference type="EMBL" id="TWT99917.1"/>
    </source>
</evidence>
<comment type="caution">
    <text evidence="3">The sequence shown here is derived from an EMBL/GenBank/DDBJ whole genome shotgun (WGS) entry which is preliminary data.</text>
</comment>
<organism evidence="3 4">
    <name type="scientific">Botrimarina colliarenosi</name>
    <dbReference type="NCBI Taxonomy" id="2528001"/>
    <lineage>
        <taxon>Bacteria</taxon>
        <taxon>Pseudomonadati</taxon>
        <taxon>Planctomycetota</taxon>
        <taxon>Planctomycetia</taxon>
        <taxon>Pirellulales</taxon>
        <taxon>Lacipirellulaceae</taxon>
        <taxon>Botrimarina</taxon>
    </lineage>
</organism>
<proteinExistence type="predicted"/>
<evidence type="ECO:0000256" key="1">
    <source>
        <dbReference type="SAM" id="MobiDB-lite"/>
    </source>
</evidence>
<keyword evidence="2" id="KW-1133">Transmembrane helix</keyword>
<feature type="compositionally biased region" description="Basic and acidic residues" evidence="1">
    <location>
        <begin position="48"/>
        <end position="89"/>
    </location>
</feature>
<keyword evidence="2" id="KW-0472">Membrane</keyword>
<feature type="transmembrane region" description="Helical" evidence="2">
    <location>
        <begin position="12"/>
        <end position="37"/>
    </location>
</feature>
<dbReference type="EMBL" id="SJPR01000001">
    <property type="protein sequence ID" value="TWT99917.1"/>
    <property type="molecule type" value="Genomic_DNA"/>
</dbReference>
<gene>
    <name evidence="3" type="ORF">Pla108_08600</name>
</gene>
<evidence type="ECO:0000313" key="4">
    <source>
        <dbReference type="Proteomes" id="UP000317421"/>
    </source>
</evidence>
<keyword evidence="2" id="KW-0812">Transmembrane</keyword>
<sequence>MPFTPLAAESSLLAAGWVAAGWMDGIGPLLVVAFWVLRQVMVTIRDQKEAADPENPGREARWDDREALPDDLPRADGPPRAEGRPRAERAPQPAPAAKQADLRSEVEEFLRRATQQHQPGGDPAPPKPRRQPIDPFEEPPQRAPRRQPPPARQQPSKTTPVEAADAEREPRRPRPSDSMTQRSEMRHLPESQLAEQAAHLGESLSQTDERLEERLHQKFDHRLGNIAERPAASAAAEPDSAAARIKKALKRPGGVGEAVILAEILRRPSDR</sequence>
<feature type="compositionally biased region" description="Low complexity" evidence="1">
    <location>
        <begin position="227"/>
        <end position="242"/>
    </location>
</feature>
<evidence type="ECO:0000256" key="2">
    <source>
        <dbReference type="SAM" id="Phobius"/>
    </source>
</evidence>
<accession>A0A5C6AK88</accession>
<name>A0A5C6AK88_9BACT</name>
<feature type="compositionally biased region" description="Basic and acidic residues" evidence="1">
    <location>
        <begin position="100"/>
        <end position="111"/>
    </location>
</feature>
<dbReference type="OrthoDB" id="292303at2"/>
<dbReference type="Proteomes" id="UP000317421">
    <property type="component" value="Unassembled WGS sequence"/>
</dbReference>
<keyword evidence="4" id="KW-1185">Reference proteome</keyword>